<organism evidence="2 3">
    <name type="scientific">Anopheles farauti</name>
    <dbReference type="NCBI Taxonomy" id="69004"/>
    <lineage>
        <taxon>Eukaryota</taxon>
        <taxon>Metazoa</taxon>
        <taxon>Ecdysozoa</taxon>
        <taxon>Arthropoda</taxon>
        <taxon>Hexapoda</taxon>
        <taxon>Insecta</taxon>
        <taxon>Pterygota</taxon>
        <taxon>Neoptera</taxon>
        <taxon>Endopterygota</taxon>
        <taxon>Diptera</taxon>
        <taxon>Nematocera</taxon>
        <taxon>Culicoidea</taxon>
        <taxon>Culicidae</taxon>
        <taxon>Anophelinae</taxon>
        <taxon>Anopheles</taxon>
    </lineage>
</organism>
<sequence>MCEIRTVFWVLLVSLSLSWQHALAQYEYEYYYYDEAKDFGRPEIVLNIFSGMYGMHRQSNNRGGKNQAGRNRFWPRGQSLLQGWYNWYGMNNRAPVQYYKPIQRKPVYRGRAPPRYDYNDSYGYQYPPAKPKRNQMQQKPTALEQQASMAVFNFLLQALGQRSTSSRSQSQTQRRRT</sequence>
<reference evidence="3" key="1">
    <citation type="submission" date="2014-01" db="EMBL/GenBank/DDBJ databases">
        <title>The Genome Sequence of Anopheles farauti FAR1 (V2).</title>
        <authorList>
            <consortium name="The Broad Institute Genomics Platform"/>
            <person name="Neafsey D.E."/>
            <person name="Besansky N."/>
            <person name="Howell P."/>
            <person name="Walton C."/>
            <person name="Young S.K."/>
            <person name="Zeng Q."/>
            <person name="Gargeya S."/>
            <person name="Fitzgerald M."/>
            <person name="Haas B."/>
            <person name="Abouelleil A."/>
            <person name="Allen A.W."/>
            <person name="Alvarado L."/>
            <person name="Arachchi H.M."/>
            <person name="Berlin A.M."/>
            <person name="Chapman S.B."/>
            <person name="Gainer-Dewar J."/>
            <person name="Goldberg J."/>
            <person name="Griggs A."/>
            <person name="Gujja S."/>
            <person name="Hansen M."/>
            <person name="Howarth C."/>
            <person name="Imamovic A."/>
            <person name="Ireland A."/>
            <person name="Larimer J."/>
            <person name="McCowan C."/>
            <person name="Murphy C."/>
            <person name="Pearson M."/>
            <person name="Poon T.W."/>
            <person name="Priest M."/>
            <person name="Roberts A."/>
            <person name="Saif S."/>
            <person name="Shea T."/>
            <person name="Sisk P."/>
            <person name="Sykes S."/>
            <person name="Wortman J."/>
            <person name="Nusbaum C."/>
            <person name="Birren B."/>
        </authorList>
    </citation>
    <scope>NUCLEOTIDE SEQUENCE [LARGE SCALE GENOMIC DNA]</scope>
    <source>
        <strain evidence="3">FAR1</strain>
    </source>
</reference>
<reference evidence="2" key="2">
    <citation type="submission" date="2020-05" db="UniProtKB">
        <authorList>
            <consortium name="EnsemblMetazoa"/>
        </authorList>
    </citation>
    <scope>IDENTIFICATION</scope>
    <source>
        <strain evidence="2">FAR1</strain>
    </source>
</reference>
<evidence type="ECO:0000256" key="1">
    <source>
        <dbReference type="SAM" id="SignalP"/>
    </source>
</evidence>
<keyword evidence="1" id="KW-0732">Signal</keyword>
<dbReference type="EnsemblMetazoa" id="AFAF002543-RA">
    <property type="protein sequence ID" value="AFAF002543-PA"/>
    <property type="gene ID" value="AFAF002543"/>
</dbReference>
<evidence type="ECO:0000313" key="2">
    <source>
        <dbReference type="EnsemblMetazoa" id="AFAF002543-PA"/>
    </source>
</evidence>
<dbReference type="VEuPathDB" id="VectorBase:AFAF002543"/>
<dbReference type="EMBL" id="AXCN02001476">
    <property type="status" value="NOT_ANNOTATED_CDS"/>
    <property type="molecule type" value="Genomic_DNA"/>
</dbReference>
<feature type="signal peptide" evidence="1">
    <location>
        <begin position="1"/>
        <end position="24"/>
    </location>
</feature>
<protein>
    <submittedName>
        <fullName evidence="2">Uncharacterized protein</fullName>
    </submittedName>
</protein>
<proteinExistence type="predicted"/>
<accession>A0A182Q3V3</accession>
<dbReference type="Proteomes" id="UP000075886">
    <property type="component" value="Unassembled WGS sequence"/>
</dbReference>
<name>A0A182Q3V3_9DIPT</name>
<feature type="chain" id="PRO_5008132230" evidence="1">
    <location>
        <begin position="25"/>
        <end position="177"/>
    </location>
</feature>
<keyword evidence="3" id="KW-1185">Reference proteome</keyword>
<dbReference type="AlphaFoldDB" id="A0A182Q3V3"/>
<evidence type="ECO:0000313" key="3">
    <source>
        <dbReference type="Proteomes" id="UP000075886"/>
    </source>
</evidence>